<keyword evidence="2" id="KW-1133">Transmembrane helix</keyword>
<feature type="compositionally biased region" description="Basic and acidic residues" evidence="1">
    <location>
        <begin position="32"/>
        <end position="45"/>
    </location>
</feature>
<protein>
    <recommendedName>
        <fullName evidence="5">Apple domain-containing protein</fullName>
    </recommendedName>
</protein>
<dbReference type="EMBL" id="LKEB01000002">
    <property type="protein sequence ID" value="ROW17674.1"/>
    <property type="molecule type" value="Genomic_DNA"/>
</dbReference>
<feature type="region of interest" description="Disordered" evidence="1">
    <location>
        <begin position="1"/>
        <end position="74"/>
    </location>
</feature>
<keyword evidence="4" id="KW-1185">Reference proteome</keyword>
<dbReference type="Proteomes" id="UP000285146">
    <property type="component" value="Unassembled WGS sequence"/>
</dbReference>
<reference evidence="3 4" key="1">
    <citation type="submission" date="2015-09" db="EMBL/GenBank/DDBJ databases">
        <title>Host preference determinants of Valsa canker pathogens revealed by comparative genomics.</title>
        <authorList>
            <person name="Yin Z."/>
            <person name="Huang L."/>
        </authorList>
    </citation>
    <scope>NUCLEOTIDE SEQUENCE [LARGE SCALE GENOMIC DNA]</scope>
    <source>
        <strain evidence="3 4">SXYLt</strain>
    </source>
</reference>
<dbReference type="InParanoid" id="A0A423XMI7"/>
<evidence type="ECO:0000313" key="4">
    <source>
        <dbReference type="Proteomes" id="UP000285146"/>
    </source>
</evidence>
<keyword evidence="2" id="KW-0472">Membrane</keyword>
<keyword evidence="2" id="KW-0812">Transmembrane</keyword>
<dbReference type="STRING" id="1230097.A0A423XMI7"/>
<evidence type="ECO:0000313" key="3">
    <source>
        <dbReference type="EMBL" id="ROW17674.1"/>
    </source>
</evidence>
<dbReference type="OrthoDB" id="3499003at2759"/>
<gene>
    <name evidence="3" type="ORF">VPNG_00596</name>
</gene>
<organism evidence="3 4">
    <name type="scientific">Cytospora leucostoma</name>
    <dbReference type="NCBI Taxonomy" id="1230097"/>
    <lineage>
        <taxon>Eukaryota</taxon>
        <taxon>Fungi</taxon>
        <taxon>Dikarya</taxon>
        <taxon>Ascomycota</taxon>
        <taxon>Pezizomycotina</taxon>
        <taxon>Sordariomycetes</taxon>
        <taxon>Sordariomycetidae</taxon>
        <taxon>Diaporthales</taxon>
        <taxon>Cytosporaceae</taxon>
        <taxon>Cytospora</taxon>
    </lineage>
</organism>
<feature type="region of interest" description="Disordered" evidence="1">
    <location>
        <begin position="109"/>
        <end position="140"/>
    </location>
</feature>
<feature type="transmembrane region" description="Helical" evidence="2">
    <location>
        <begin position="157"/>
        <end position="181"/>
    </location>
</feature>
<dbReference type="AlphaFoldDB" id="A0A423XMI7"/>
<name>A0A423XMI7_9PEZI</name>
<evidence type="ECO:0008006" key="5">
    <source>
        <dbReference type="Google" id="ProtNLM"/>
    </source>
</evidence>
<evidence type="ECO:0000256" key="2">
    <source>
        <dbReference type="SAM" id="Phobius"/>
    </source>
</evidence>
<feature type="compositionally biased region" description="Polar residues" evidence="1">
    <location>
        <begin position="125"/>
        <end position="135"/>
    </location>
</feature>
<comment type="caution">
    <text evidence="3">The sequence shown here is derived from an EMBL/GenBank/DDBJ whole genome shotgun (WGS) entry which is preliminary data.</text>
</comment>
<proteinExistence type="predicted"/>
<accession>A0A423XMI7</accession>
<evidence type="ECO:0000256" key="1">
    <source>
        <dbReference type="SAM" id="MobiDB-lite"/>
    </source>
</evidence>
<sequence>MAPSNKDLNFSQEPKALLLRGITGPKMAAETPYDKPEPTERKQPSADDYSGLQVVEPGRGLEVAPPSQLPEALPQQHPYEPYAEYKPWPEYSPQQSLPNPVSFPYPTPVTPGSAATAPHYGSELPASNQQRNGGQNPFEAPGKTAVKGRICGLRRMVFWAILAIVVFVIVAAVAIGVGVGLGTRSDAPSTSSTTSPTTTYALPAATATSTAGPELTIVCPTANRTLYSLAGSSSDQKFLVLCGRDYNSCCGASDMYSVNTTTFEGCLEKCGSQEGCVGVGWGNYYGTNTCWLKSAIGEPNWSGDWYSAVVE</sequence>
<feature type="compositionally biased region" description="Polar residues" evidence="1">
    <location>
        <begin position="1"/>
        <end position="12"/>
    </location>
</feature>